<proteinExistence type="predicted"/>
<comment type="function">
    <text evidence="1">Regulates expression of the glpD operon. In the presence of glycerol 3-phosphate (G3P) causes antitermination of transcription of glpD at the inverted repeat of the leader region to enhance its transcription. Binds and stabilizes glpD leader mRNA.</text>
</comment>
<accession>A0ABP2YUD4</accession>
<dbReference type="InterPro" id="IPR013785">
    <property type="entry name" value="Aldolase_TIM"/>
</dbReference>
<dbReference type="InterPro" id="IPR006699">
    <property type="entry name" value="GlpP"/>
</dbReference>
<name>A0ABP2YUD4_STASI</name>
<organism evidence="2 3">
    <name type="scientific">Staphylococcus simulans UMC-CNS-990</name>
    <dbReference type="NCBI Taxonomy" id="1405498"/>
    <lineage>
        <taxon>Bacteria</taxon>
        <taxon>Bacillati</taxon>
        <taxon>Bacillota</taxon>
        <taxon>Bacilli</taxon>
        <taxon>Bacillales</taxon>
        <taxon>Staphylococcaceae</taxon>
        <taxon>Staphylococcus</taxon>
    </lineage>
</organism>
<keyword evidence="1" id="KW-0804">Transcription</keyword>
<evidence type="ECO:0000313" key="3">
    <source>
        <dbReference type="Proteomes" id="UP000017131"/>
    </source>
</evidence>
<dbReference type="Gene3D" id="3.20.20.70">
    <property type="entry name" value="Aldolase class I"/>
    <property type="match status" value="1"/>
</dbReference>
<protein>
    <recommendedName>
        <fullName evidence="1">Glycerol uptake operon antiterminator regulatory protein</fullName>
    </recommendedName>
</protein>
<keyword evidence="3" id="KW-1185">Reference proteome</keyword>
<sequence>MKPHILPAIREMRDLEKLVKTDYPTCVLLDAHIGHLQSITDLLKQHRMEMYIHVDLTRGIAHDEFGCEYLIQKFKPKGIVSTKPKVIKKAKTLKVTTILRVFIIDSHALKRSIALIQQVKPDFVEVLPGVASKVIQKIYDETKTPVIAGGLIDLEEEVQEAVTSGAEYVTTSNKTLW</sequence>
<dbReference type="Proteomes" id="UP000017131">
    <property type="component" value="Unassembled WGS sequence"/>
</dbReference>
<evidence type="ECO:0000256" key="1">
    <source>
        <dbReference type="PIRNR" id="PIRNR016897"/>
    </source>
</evidence>
<dbReference type="PANTHER" id="PTHR35787">
    <property type="entry name" value="GLYCEROL UPTAKE OPERON ANTITERMINATOR REGULATORY PROTEIN"/>
    <property type="match status" value="1"/>
</dbReference>
<reference evidence="2 3" key="1">
    <citation type="journal article" date="2013" name="Genome Announc.">
        <title>Draft Genome Sequence of Staphylococcus simulans UMC-CNS-990, Isolated from a Case of Chronic Bovine Mastitis.</title>
        <authorList>
            <person name="Calcutt M.J."/>
            <person name="Foecking M.F."/>
            <person name="Hsieh H.Y."/>
            <person name="Perry J."/>
            <person name="Stewart G.C."/>
            <person name="Middleton J.R."/>
        </authorList>
    </citation>
    <scope>NUCLEOTIDE SEQUENCE [LARGE SCALE GENOMIC DNA]</scope>
    <source>
        <strain evidence="2 3">UMC-CNS-990</strain>
    </source>
</reference>
<dbReference type="PIRSF" id="PIRSF016897">
    <property type="entry name" value="GlpP"/>
    <property type="match status" value="1"/>
</dbReference>
<dbReference type="PANTHER" id="PTHR35787:SF1">
    <property type="entry name" value="GLYCEROL UPTAKE OPERON ANTITERMINATOR REGULATORY PROTEIN"/>
    <property type="match status" value="1"/>
</dbReference>
<comment type="caution">
    <text evidence="2">The sequence shown here is derived from an EMBL/GenBank/DDBJ whole genome shotgun (WGS) entry which is preliminary data.</text>
</comment>
<dbReference type="SUPFAM" id="SSF110391">
    <property type="entry name" value="GlpP-like"/>
    <property type="match status" value="1"/>
</dbReference>
<dbReference type="EMBL" id="AXDY01000006">
    <property type="protein sequence ID" value="ERS93150.1"/>
    <property type="molecule type" value="Genomic_DNA"/>
</dbReference>
<keyword evidence="1" id="KW-0694">RNA-binding</keyword>
<keyword evidence="1" id="KW-0319">Glycerol metabolism</keyword>
<evidence type="ECO:0000313" key="2">
    <source>
        <dbReference type="EMBL" id="ERS93150.1"/>
    </source>
</evidence>
<dbReference type="RefSeq" id="WP_023015659.1">
    <property type="nucleotide sequence ID" value="NZ_AXDY01000006.1"/>
</dbReference>
<keyword evidence="1" id="KW-0805">Transcription regulation</keyword>
<dbReference type="Pfam" id="PF04309">
    <property type="entry name" value="G3P_antiterm"/>
    <property type="match status" value="1"/>
</dbReference>
<gene>
    <name evidence="2" type="ORF">SSIM_07655</name>
</gene>